<dbReference type="Gene3D" id="3.90.1300.10">
    <property type="entry name" value="Amidase signature (AS) domain"/>
    <property type="match status" value="1"/>
</dbReference>
<dbReference type="GO" id="GO:0003824">
    <property type="term" value="F:catalytic activity"/>
    <property type="evidence" value="ECO:0007669"/>
    <property type="project" value="InterPro"/>
</dbReference>
<reference evidence="2" key="1">
    <citation type="submission" date="2018-05" db="EMBL/GenBank/DDBJ databases">
        <authorList>
            <person name="Lanie J.A."/>
            <person name="Ng W.-L."/>
            <person name="Kazmierczak K.M."/>
            <person name="Andrzejewski T.M."/>
            <person name="Davidsen T.M."/>
            <person name="Wayne K.J."/>
            <person name="Tettelin H."/>
            <person name="Glass J.I."/>
            <person name="Rusch D."/>
            <person name="Podicherti R."/>
            <person name="Tsui H.-C.T."/>
            <person name="Winkler M.E."/>
        </authorList>
    </citation>
    <scope>NUCLEOTIDE SEQUENCE</scope>
</reference>
<accession>A0A381SZN8</accession>
<gene>
    <name evidence="2" type="ORF">METZ01_LOCUS60771</name>
</gene>
<dbReference type="Pfam" id="PF01425">
    <property type="entry name" value="Amidase"/>
    <property type="match status" value="1"/>
</dbReference>
<dbReference type="SUPFAM" id="SSF75304">
    <property type="entry name" value="Amidase signature (AS) enzymes"/>
    <property type="match status" value="1"/>
</dbReference>
<dbReference type="EMBL" id="UINC01003622">
    <property type="protein sequence ID" value="SVA07917.1"/>
    <property type="molecule type" value="Genomic_DNA"/>
</dbReference>
<dbReference type="PANTHER" id="PTHR11895:SF7">
    <property type="entry name" value="GLUTAMYL-TRNA(GLN) AMIDOTRANSFERASE SUBUNIT A, MITOCHONDRIAL"/>
    <property type="match status" value="1"/>
</dbReference>
<evidence type="ECO:0000259" key="1">
    <source>
        <dbReference type="Pfam" id="PF01425"/>
    </source>
</evidence>
<protein>
    <recommendedName>
        <fullName evidence="1">Amidase domain-containing protein</fullName>
    </recommendedName>
</protein>
<sequence>MNKSELPFLSASDLSQLIQSKEISPVEATEAYLDRIESLDHRFNSYLTVMREQALADAQQAEQDIASGRHKGPMQGVPVAVKDQFWSKGVRSTGGSRILANFVPDEDATVIANLRKAGAVVLGKTNMTELAITGFSHRYSTPRNPWNIDTYPGGSSSGSGAATAAYLCATSLGEDTGGSIRFPATWCGLVGIRPSWGLVSRYGVMRGVWSMDTVGPISRTVEDAAITLSAIAGHDPKDPYTSPAPVPDYRQSLGGDLNGLKVGVITEFMESDLVEPKVHRSVSDALATLGELGAAVEEVSIPLSMGAGVASAVLLAVEPALAQQDWIKNRIQDYGHDVRLLLLTGSLLPAQAYYKAQQLRTMLRQQVLDSLEKYDVLVLPTSGKGAQPREEDPSVTSKETAGRLAFLFTRIFNLASCPAMSVPCGFDHRNMPVGLQIGARPGAEETIFKVAHAYEQATSWHTMRPPGV</sequence>
<dbReference type="InterPro" id="IPR036928">
    <property type="entry name" value="AS_sf"/>
</dbReference>
<evidence type="ECO:0000313" key="2">
    <source>
        <dbReference type="EMBL" id="SVA07917.1"/>
    </source>
</evidence>
<name>A0A381SZN8_9ZZZZ</name>
<dbReference type="InterPro" id="IPR000120">
    <property type="entry name" value="Amidase"/>
</dbReference>
<dbReference type="InterPro" id="IPR020556">
    <property type="entry name" value="Amidase_CS"/>
</dbReference>
<organism evidence="2">
    <name type="scientific">marine metagenome</name>
    <dbReference type="NCBI Taxonomy" id="408172"/>
    <lineage>
        <taxon>unclassified sequences</taxon>
        <taxon>metagenomes</taxon>
        <taxon>ecological metagenomes</taxon>
    </lineage>
</organism>
<dbReference type="InterPro" id="IPR023631">
    <property type="entry name" value="Amidase_dom"/>
</dbReference>
<feature type="domain" description="Amidase" evidence="1">
    <location>
        <begin position="27"/>
        <end position="447"/>
    </location>
</feature>
<dbReference type="PANTHER" id="PTHR11895">
    <property type="entry name" value="TRANSAMIDASE"/>
    <property type="match status" value="1"/>
</dbReference>
<dbReference type="PROSITE" id="PS00571">
    <property type="entry name" value="AMIDASES"/>
    <property type="match status" value="1"/>
</dbReference>
<proteinExistence type="predicted"/>
<dbReference type="AlphaFoldDB" id="A0A381SZN8"/>